<proteinExistence type="predicted"/>
<dbReference type="AlphaFoldDB" id="A0A0A2SW13"/>
<dbReference type="Pfam" id="PF02575">
    <property type="entry name" value="YbaB_DNA_bd"/>
    <property type="match status" value="1"/>
</dbReference>
<sequence>MEANNSAVIDEQVLKSLGARTIRVIRSQKALLKDNALSKLEELDKMSAEGSSKDGLVTIKINGNHQVMDISFHHSFTDWAVDNAKTCKLIIEAINDGISKIDLNIEKEIFE</sequence>
<dbReference type="InterPro" id="IPR036894">
    <property type="entry name" value="YbaB-like_sf"/>
</dbReference>
<protein>
    <submittedName>
        <fullName evidence="1">Uncharacterized protein</fullName>
    </submittedName>
</protein>
<reference evidence="1 2" key="1">
    <citation type="submission" date="2014-05" db="EMBL/GenBank/DDBJ databases">
        <authorList>
            <person name="Rizzardi K."/>
            <person name="Winiecka-Krusnell J."/>
            <person name="Ramliden M."/>
            <person name="Alm E."/>
            <person name="Andersson S."/>
            <person name="Byfors S."/>
        </authorList>
    </citation>
    <scope>NUCLEOTIDE SEQUENCE [LARGE SCALE GENOMIC DNA]</scope>
    <source>
        <strain evidence="1 2">LEGN</strain>
    </source>
</reference>
<accession>A0A0A2SW13</accession>
<comment type="caution">
    <text evidence="1">The sequence shown here is derived from an EMBL/GenBank/DDBJ whole genome shotgun (WGS) entry which is preliminary data.</text>
</comment>
<dbReference type="OrthoDB" id="5653689at2"/>
<dbReference type="STRING" id="1498499.EP47_07040"/>
<dbReference type="EMBL" id="JNCF01000008">
    <property type="protein sequence ID" value="KGP63886.1"/>
    <property type="molecule type" value="Genomic_DNA"/>
</dbReference>
<name>A0A0A2SW13_9GAMM</name>
<gene>
    <name evidence="1" type="ORF">EP47_07040</name>
</gene>
<dbReference type="Gene3D" id="3.30.1310.10">
    <property type="entry name" value="Nucleoid-associated protein YbaB-like domain"/>
    <property type="match status" value="1"/>
</dbReference>
<keyword evidence="2" id="KW-1185">Reference proteome</keyword>
<evidence type="ECO:0000313" key="1">
    <source>
        <dbReference type="EMBL" id="KGP63886.1"/>
    </source>
</evidence>
<dbReference type="Proteomes" id="UP000054422">
    <property type="component" value="Unassembled WGS sequence"/>
</dbReference>
<dbReference type="InterPro" id="IPR004401">
    <property type="entry name" value="YbaB/EbfC"/>
</dbReference>
<dbReference type="GO" id="GO:0003677">
    <property type="term" value="F:DNA binding"/>
    <property type="evidence" value="ECO:0007669"/>
    <property type="project" value="InterPro"/>
</dbReference>
<dbReference type="SUPFAM" id="SSF82607">
    <property type="entry name" value="YbaB-like"/>
    <property type="match status" value="1"/>
</dbReference>
<organism evidence="1 2">
    <name type="scientific">Legionella norrlandica</name>
    <dbReference type="NCBI Taxonomy" id="1498499"/>
    <lineage>
        <taxon>Bacteria</taxon>
        <taxon>Pseudomonadati</taxon>
        <taxon>Pseudomonadota</taxon>
        <taxon>Gammaproteobacteria</taxon>
        <taxon>Legionellales</taxon>
        <taxon>Legionellaceae</taxon>
        <taxon>Legionella</taxon>
    </lineage>
</organism>
<evidence type="ECO:0000313" key="2">
    <source>
        <dbReference type="Proteomes" id="UP000054422"/>
    </source>
</evidence>
<dbReference type="RefSeq" id="WP_035887634.1">
    <property type="nucleotide sequence ID" value="NZ_JNCF01000008.1"/>
</dbReference>